<proteinExistence type="predicted"/>
<comment type="caution">
    <text evidence="2">The sequence shown here is derived from an EMBL/GenBank/DDBJ whole genome shotgun (WGS) entry which is preliminary data.</text>
</comment>
<sequence>MGVNSRRFQLGLLLATLVIDVADFICDWLFYKHISVLEPGLVYGPPEQAVISALLAWAIIGSIFLIFEMANSCQGIRTGQSWVCTDCVSLATVWLADFPQLILSMIIAACREDPVSIFQLSKASVVLLAMLIRLILFFVRYCNKESFYEASKHNPTRAFVVMIRITIFIGLILNIFATIMIFLFTQTNLTDNGVSISTPSSAFDHEFDNDRYFKNVSILFHHPTFIYDGQNSNDNFMRLIKVNDLRYNPDKKYLFNYEYKSTSTYLKMAIWKTTDSEPWQPMECYTINKITKQITVGTNCASYITGAYTESIFLAFEFDAPHGLFAPQLVGDIKYNAKVNNNIECKTIQNIKESVASAVSLAVHYYRTTISDVNHLYQDSGQATFYNTKDMTDIKTVWKTGWFNCDSTGALAPHQDTSVIIPCSRS</sequence>
<dbReference type="EMBL" id="JAZGQO010000006">
    <property type="protein sequence ID" value="KAK6184177.1"/>
    <property type="molecule type" value="Genomic_DNA"/>
</dbReference>
<dbReference type="Proteomes" id="UP001347796">
    <property type="component" value="Unassembled WGS sequence"/>
</dbReference>
<keyword evidence="1" id="KW-1133">Transmembrane helix</keyword>
<dbReference type="AlphaFoldDB" id="A0AAN8JWY3"/>
<name>A0AAN8JWY3_PATCE</name>
<keyword evidence="1" id="KW-0812">Transmembrane</keyword>
<protein>
    <submittedName>
        <fullName evidence="2">Uncharacterized protein</fullName>
    </submittedName>
</protein>
<evidence type="ECO:0000313" key="3">
    <source>
        <dbReference type="Proteomes" id="UP001347796"/>
    </source>
</evidence>
<feature type="transmembrane region" description="Helical" evidence="1">
    <location>
        <begin position="159"/>
        <end position="184"/>
    </location>
</feature>
<feature type="transmembrane region" description="Helical" evidence="1">
    <location>
        <begin position="48"/>
        <end position="67"/>
    </location>
</feature>
<evidence type="ECO:0000256" key="1">
    <source>
        <dbReference type="SAM" id="Phobius"/>
    </source>
</evidence>
<evidence type="ECO:0000313" key="2">
    <source>
        <dbReference type="EMBL" id="KAK6184177.1"/>
    </source>
</evidence>
<gene>
    <name evidence="2" type="ORF">SNE40_006697</name>
</gene>
<feature type="transmembrane region" description="Helical" evidence="1">
    <location>
        <begin position="88"/>
        <end position="108"/>
    </location>
</feature>
<keyword evidence="3" id="KW-1185">Reference proteome</keyword>
<keyword evidence="1" id="KW-0472">Membrane</keyword>
<feature type="transmembrane region" description="Helical" evidence="1">
    <location>
        <begin position="120"/>
        <end position="139"/>
    </location>
</feature>
<organism evidence="2 3">
    <name type="scientific">Patella caerulea</name>
    <name type="common">Rayed Mediterranean limpet</name>
    <dbReference type="NCBI Taxonomy" id="87958"/>
    <lineage>
        <taxon>Eukaryota</taxon>
        <taxon>Metazoa</taxon>
        <taxon>Spiralia</taxon>
        <taxon>Lophotrochozoa</taxon>
        <taxon>Mollusca</taxon>
        <taxon>Gastropoda</taxon>
        <taxon>Patellogastropoda</taxon>
        <taxon>Patelloidea</taxon>
        <taxon>Patellidae</taxon>
        <taxon>Patella</taxon>
    </lineage>
</organism>
<reference evidence="2 3" key="1">
    <citation type="submission" date="2024-01" db="EMBL/GenBank/DDBJ databases">
        <title>The genome of the rayed Mediterranean limpet Patella caerulea (Linnaeus, 1758).</title>
        <authorList>
            <person name="Anh-Thu Weber A."/>
            <person name="Halstead-Nussloch G."/>
        </authorList>
    </citation>
    <scope>NUCLEOTIDE SEQUENCE [LARGE SCALE GENOMIC DNA]</scope>
    <source>
        <strain evidence="2">AATW-2023a</strain>
        <tissue evidence="2">Whole specimen</tissue>
    </source>
</reference>
<accession>A0AAN8JWY3</accession>